<dbReference type="PANTHER" id="PTHR47786">
    <property type="entry name" value="ALPHA-1,4-GLUCAN:MALTOSE-1-PHOSPHATE MALTOSYLTRANSFERASE"/>
    <property type="match status" value="1"/>
</dbReference>
<dbReference type="AlphaFoldDB" id="A0A839UV70"/>
<proteinExistence type="inferred from homology"/>
<dbReference type="GO" id="GO:0004553">
    <property type="term" value="F:hydrolase activity, hydrolyzing O-glycosyl compounds"/>
    <property type="evidence" value="ECO:0007669"/>
    <property type="project" value="InterPro"/>
</dbReference>
<dbReference type="Gene3D" id="2.60.40.1180">
    <property type="entry name" value="Golgi alpha-mannosidase II"/>
    <property type="match status" value="1"/>
</dbReference>
<dbReference type="SMART" id="SM00642">
    <property type="entry name" value="Aamy"/>
    <property type="match status" value="1"/>
</dbReference>
<evidence type="ECO:0000256" key="5">
    <source>
        <dbReference type="ARBA" id="ARBA00048735"/>
    </source>
</evidence>
<dbReference type="InterPro" id="IPR013783">
    <property type="entry name" value="Ig-like_fold"/>
</dbReference>
<dbReference type="Gene3D" id="3.20.20.80">
    <property type="entry name" value="Glycosidases"/>
    <property type="match status" value="1"/>
</dbReference>
<feature type="region of interest" description="Disordered" evidence="7">
    <location>
        <begin position="573"/>
        <end position="599"/>
    </location>
</feature>
<keyword evidence="10" id="KW-1185">Reference proteome</keyword>
<sequence>MDMVDSHDPIATLHGATLVASGAPLPAAWVTCPPASWRDAVVELPMARIDGTPTGLATRAYRPPDRARRLDPRGELPNLATLHITDEAAAQALGRVWGEAMAAGGAKGAILRGWGEIPGWATGLVLAGLREAAPGRWLIVDMAGCDTQHWPAFAVADALACPLGAWDGRSAWFGYLLMRLRAIAPVVAVDAGGLAASLARALAIPLIGAHTPNMETPPAVSEIREILSAPEASVLVTLGSAGDPRLAQAATLHLLNTGADRTALIDPATFLPGIGGLFGPFVSADGIELVPGRPVELAPGASAEFAATRLPARPNPAISSARAAAAASLARVAIEAISPAVDDGAFPVKRIAGERVVVEADLICDGHDKLSGAVQWRGPMQNALGDPAWNEVAMVPLGNDRWQASFPVATLGLYEFRVLGWRDAYETFRDEIAKKHAAGVPIALEIQEGTEQIVAARARHQGDELDWPLTRPLYTMDGADEATRLETLLAPETADAMRRADTRPGMCVTGVYTVDAERTGAGFASWFEVFPRSMSDDVSRHGTFADVERHLPRIAAMGFDVLYFPPIHPIGRTNRKGPNNTLTPAEGDPGSPYAIGTAGGGHDALHPELGTLEDFLHLREAAAGHGLELAIDFAIQCSPDHPWLREHRDWFAWRPDGSIRYAENPPKKYQDIVNVDFYAEGAIPDLWVALAKVVLFWAGQGIRLFRVDNPHTKPLPFWQWMITEVRARFPDAVFLAEAFTRPKVMNRLAKIGFSQSYTYFTWRNTRPELEEYLTTLTTGPEREYFRPHFFVNTPDINPTFLQTGGRAGHLVRAALAATLSGLWGVYNGFELCEATPLAPGKEEYLDSEKFQLRAWDTARPGNIVSEITRLNHIRRANPALHRTGGLAFLPSSDPAVIAYEKATDDRGNVICCFVSLDPHAIHDTRIELPLWKSGLPGEAHVEIEDLMSGVRFGLDGAWHDLRLTPDMPFILWRLVT</sequence>
<feature type="binding site" evidence="6">
    <location>
        <position position="636"/>
    </location>
    <ligand>
        <name>alpha-maltose 1-phosphate</name>
        <dbReference type="ChEBI" id="CHEBI:63576"/>
    </ligand>
</feature>
<keyword evidence="9" id="KW-0326">Glycosidase</keyword>
<evidence type="ECO:0000313" key="10">
    <source>
        <dbReference type="Proteomes" id="UP000557688"/>
    </source>
</evidence>
<reference evidence="9 10" key="1">
    <citation type="submission" date="2020-08" db="EMBL/GenBank/DDBJ databases">
        <title>Genomic Encyclopedia of Type Strains, Phase III (KMG-III): the genomes of soil and plant-associated and newly described type strains.</title>
        <authorList>
            <person name="Whitman W."/>
        </authorList>
    </citation>
    <scope>NUCLEOTIDE SEQUENCE [LARGE SCALE GENOMIC DNA]</scope>
    <source>
        <strain evidence="9 10">CECT 8088</strain>
    </source>
</reference>
<comment type="subunit">
    <text evidence="1 6">Homodimer.</text>
</comment>
<dbReference type="InterPro" id="IPR026585">
    <property type="entry name" value="GlgE"/>
</dbReference>
<keyword evidence="2 6" id="KW-0328">Glycosyltransferase</keyword>
<evidence type="ECO:0000256" key="3">
    <source>
        <dbReference type="ARBA" id="ARBA00022679"/>
    </source>
</evidence>
<comment type="caution">
    <text evidence="9">The sequence shown here is derived from an EMBL/GenBank/DDBJ whole genome shotgun (WGS) entry which is preliminary data.</text>
</comment>
<dbReference type="CDD" id="cd11344">
    <property type="entry name" value="AmyAc_GlgE_like"/>
    <property type="match status" value="1"/>
</dbReference>
<dbReference type="Pfam" id="PF21702">
    <property type="entry name" value="GLGE_C"/>
    <property type="match status" value="1"/>
</dbReference>
<dbReference type="GO" id="GO:0030979">
    <property type="term" value="P:alpha-glucan biosynthetic process"/>
    <property type="evidence" value="ECO:0007669"/>
    <property type="project" value="UniProtKB-UniRule"/>
</dbReference>
<evidence type="ECO:0000256" key="6">
    <source>
        <dbReference type="HAMAP-Rule" id="MF_02124"/>
    </source>
</evidence>
<keyword evidence="9" id="KW-0378">Hydrolase</keyword>
<evidence type="ECO:0000256" key="2">
    <source>
        <dbReference type="ARBA" id="ARBA00022676"/>
    </source>
</evidence>
<dbReference type="Pfam" id="PF11896">
    <property type="entry name" value="GlgE_dom_N_S"/>
    <property type="match status" value="1"/>
</dbReference>
<dbReference type="Gene3D" id="1.20.58.80">
    <property type="entry name" value="Phosphotransferase system, lactose/cellobiose-type IIA subunit"/>
    <property type="match status" value="1"/>
</dbReference>
<comment type="function">
    <text evidence="6">Maltosyltransferase that uses maltose 1-phosphate (M1P) as the sugar donor to elongate linear or branched alpha-(1-&gt;4)-glucans. Is involved in a branched alpha-glucan biosynthetic pathway from trehalose, together with TreS, Mak and GlgB.</text>
</comment>
<dbReference type="RefSeq" id="WP_183275165.1">
    <property type="nucleotide sequence ID" value="NZ_JACHXV010000006.1"/>
</dbReference>
<gene>
    <name evidence="6" type="primary">glgE</name>
    <name evidence="9" type="ORF">FHR90_002034</name>
</gene>
<dbReference type="InterPro" id="IPR017853">
    <property type="entry name" value="GH"/>
</dbReference>
<comment type="similarity">
    <text evidence="6">Belongs to the glycosyl hydrolase 13 family. GlgE subfamily.</text>
</comment>
<feature type="active site" description="Proton donor" evidence="6">
    <location>
        <position position="737"/>
    </location>
</feature>
<dbReference type="InterPro" id="IPR006047">
    <property type="entry name" value="GH13_cat_dom"/>
</dbReference>
<dbReference type="Proteomes" id="UP000557688">
    <property type="component" value="Unassembled WGS sequence"/>
</dbReference>
<dbReference type="InterPro" id="IPR049171">
    <property type="entry name" value="GLGE_C"/>
</dbReference>
<dbReference type="Gene3D" id="2.60.40.10">
    <property type="entry name" value="Immunoglobulins"/>
    <property type="match status" value="1"/>
</dbReference>
<evidence type="ECO:0000256" key="4">
    <source>
        <dbReference type="ARBA" id="ARBA00023277"/>
    </source>
</evidence>
<keyword evidence="4 6" id="KW-0119">Carbohydrate metabolism</keyword>
<feature type="binding site" evidence="6">
    <location>
        <begin position="849"/>
        <end position="850"/>
    </location>
    <ligand>
        <name>alpha-maltose 1-phosphate</name>
        <dbReference type="ChEBI" id="CHEBI:63576"/>
    </ligand>
</feature>
<feature type="site" description="Transition state stabilizer" evidence="6">
    <location>
        <position position="795"/>
    </location>
</feature>
<evidence type="ECO:0000313" key="9">
    <source>
        <dbReference type="EMBL" id="MBB3174198.1"/>
    </source>
</evidence>
<dbReference type="InterPro" id="IPR021828">
    <property type="entry name" value="GlgE_dom_N/S"/>
</dbReference>
<organism evidence="9 10">
    <name type="scientific">Endobacter medicaginis</name>
    <dbReference type="NCBI Taxonomy" id="1181271"/>
    <lineage>
        <taxon>Bacteria</taxon>
        <taxon>Pseudomonadati</taxon>
        <taxon>Pseudomonadota</taxon>
        <taxon>Alphaproteobacteria</taxon>
        <taxon>Acetobacterales</taxon>
        <taxon>Acetobacteraceae</taxon>
        <taxon>Endobacter</taxon>
    </lineage>
</organism>
<dbReference type="HAMAP" id="MF_02124">
    <property type="entry name" value="GlgE"/>
    <property type="match status" value="1"/>
</dbReference>
<dbReference type="SUPFAM" id="SSF51445">
    <property type="entry name" value="(Trans)glycosidases"/>
    <property type="match status" value="1"/>
</dbReference>
<evidence type="ECO:0000256" key="1">
    <source>
        <dbReference type="ARBA" id="ARBA00011738"/>
    </source>
</evidence>
<keyword evidence="3 6" id="KW-0808">Transferase</keyword>
<feature type="active site" description="Nucleophile" evidence="6">
    <location>
        <position position="708"/>
    </location>
</feature>
<feature type="binding site" evidence="6">
    <location>
        <position position="576"/>
    </location>
    <ligand>
        <name>alpha-maltose 1-phosphate</name>
        <dbReference type="ChEBI" id="CHEBI:63576"/>
    </ligand>
</feature>
<dbReference type="GO" id="GO:0016758">
    <property type="term" value="F:hexosyltransferase activity"/>
    <property type="evidence" value="ECO:0007669"/>
    <property type="project" value="UniProtKB-UniRule"/>
</dbReference>
<evidence type="ECO:0000259" key="8">
    <source>
        <dbReference type="SMART" id="SM00642"/>
    </source>
</evidence>
<feature type="binding site" evidence="6">
    <location>
        <position position="709"/>
    </location>
    <ligand>
        <name>alpha-maltose 1-phosphate</name>
        <dbReference type="ChEBI" id="CHEBI:63576"/>
    </ligand>
</feature>
<evidence type="ECO:0000256" key="7">
    <source>
        <dbReference type="SAM" id="MobiDB-lite"/>
    </source>
</evidence>
<dbReference type="EMBL" id="JACHXV010000006">
    <property type="protein sequence ID" value="MBB3174198.1"/>
    <property type="molecule type" value="Genomic_DNA"/>
</dbReference>
<dbReference type="InterPro" id="IPR013780">
    <property type="entry name" value="Glyco_hydro_b"/>
</dbReference>
<name>A0A839UV70_9PROT</name>
<comment type="catalytic activity">
    <reaction evidence="5 6">
        <text>alpha-maltose 1-phosphate + [(1-&gt;4)-alpha-D-glucosyl](n) = [(1-&gt;4)-alpha-D-glucosyl](n+2) + phosphate</text>
        <dbReference type="Rhea" id="RHEA:42692"/>
        <dbReference type="Rhea" id="RHEA-COMP:9584"/>
        <dbReference type="Rhea" id="RHEA-COMP:10183"/>
        <dbReference type="ChEBI" id="CHEBI:15444"/>
        <dbReference type="ChEBI" id="CHEBI:43474"/>
        <dbReference type="ChEBI" id="CHEBI:63576"/>
        <dbReference type="EC" id="2.4.99.16"/>
    </reaction>
</comment>
<dbReference type="EC" id="2.4.99.16" evidence="6"/>
<feature type="binding site" evidence="6">
    <location>
        <position position="671"/>
    </location>
    <ligand>
        <name>alpha-maltose 1-phosphate</name>
        <dbReference type="ChEBI" id="CHEBI:63576"/>
    </ligand>
</feature>
<accession>A0A839UV70</accession>
<protein>
    <recommendedName>
        <fullName evidence="6">Alpha-1,4-glucan:maltose-1-phosphate maltosyltransferase</fullName>
        <shortName evidence="6">GMPMT</shortName>
        <ecNumber evidence="6">2.4.99.16</ecNumber>
    </recommendedName>
    <alternativeName>
        <fullName evidence="6">(1-&gt;4)-alpha-D-glucan:maltose-1-phosphate alpha-D-maltosyltransferase</fullName>
    </alternativeName>
</protein>
<dbReference type="PANTHER" id="PTHR47786:SF2">
    <property type="entry name" value="GLYCOSYL HYDROLASE FAMILY 13 CATALYTIC DOMAIN-CONTAINING PROTEIN"/>
    <property type="match status" value="1"/>
</dbReference>
<feature type="domain" description="Glycosyl hydrolase family 13 catalytic" evidence="8">
    <location>
        <begin position="528"/>
        <end position="859"/>
    </location>
</feature>